<organism evidence="1 2">
    <name type="scientific">Nocardia terpenica</name>
    <dbReference type="NCBI Taxonomy" id="455432"/>
    <lineage>
        <taxon>Bacteria</taxon>
        <taxon>Bacillati</taxon>
        <taxon>Actinomycetota</taxon>
        <taxon>Actinomycetes</taxon>
        <taxon>Mycobacteriales</taxon>
        <taxon>Nocardiaceae</taxon>
        <taxon>Nocardia</taxon>
    </lineage>
</organism>
<dbReference type="GeneID" id="88363362"/>
<reference evidence="1 2" key="1">
    <citation type="submission" date="2017-10" db="EMBL/GenBank/DDBJ databases">
        <title>Comparative genomics between pathogenic Norcardia.</title>
        <authorList>
            <person name="Zeng L."/>
        </authorList>
    </citation>
    <scope>NUCLEOTIDE SEQUENCE [LARGE SCALE GENOMIC DNA]</scope>
    <source>
        <strain evidence="1 2">NC_YFY_NT001</strain>
        <plasmid evidence="2">Plasmid p_nc_yfy_nt001</plasmid>
    </source>
</reference>
<dbReference type="AlphaFoldDB" id="A0A291RYY7"/>
<keyword evidence="1" id="KW-0614">Plasmid</keyword>
<accession>A0A291RYY7</accession>
<dbReference type="EMBL" id="CP023779">
    <property type="protein sequence ID" value="ATL72488.1"/>
    <property type="molecule type" value="Genomic_DNA"/>
</dbReference>
<name>A0A291RYY7_9NOCA</name>
<dbReference type="KEGG" id="ntp:CRH09_39630"/>
<dbReference type="Proteomes" id="UP000221961">
    <property type="component" value="Plasmid p_NC_YFY_NT001"/>
</dbReference>
<evidence type="ECO:0000313" key="1">
    <source>
        <dbReference type="EMBL" id="ATL72488.1"/>
    </source>
</evidence>
<evidence type="ECO:0000313" key="2">
    <source>
        <dbReference type="Proteomes" id="UP000221961"/>
    </source>
</evidence>
<gene>
    <name evidence="1" type="ORF">CRH09_39630</name>
</gene>
<geneLocation type="plasmid" evidence="2">
    <name>p_nc_yfy_nt001</name>
</geneLocation>
<proteinExistence type="predicted"/>
<sequence length="112" mass="12235">MSRSKDDTAALYDALVQAHGPDFDIDSFVPDPEAAPVEVPPLENPDELVMTQAVTLQLSWPVLQRLQARAAQAGASVDELVSEWVTVEASAEDTVPRDAILHMLAQRQRRSA</sequence>
<dbReference type="RefSeq" id="WP_098699283.1">
    <property type="nucleotide sequence ID" value="NZ_CP023779.1"/>
</dbReference>
<protein>
    <submittedName>
        <fullName evidence="1">Uncharacterized protein</fullName>
    </submittedName>
</protein>